<dbReference type="Gene3D" id="2.40.160.50">
    <property type="entry name" value="membrane protein fhac: a member of the omp85/tpsb transporter family"/>
    <property type="match status" value="1"/>
</dbReference>
<dbReference type="GO" id="GO:0046819">
    <property type="term" value="P:protein secretion by the type V secretion system"/>
    <property type="evidence" value="ECO:0007669"/>
    <property type="project" value="TreeGrafter"/>
</dbReference>
<dbReference type="GO" id="GO:0008320">
    <property type="term" value="F:protein transmembrane transporter activity"/>
    <property type="evidence" value="ECO:0007669"/>
    <property type="project" value="TreeGrafter"/>
</dbReference>
<evidence type="ECO:0000313" key="8">
    <source>
        <dbReference type="Proteomes" id="UP000198607"/>
    </source>
</evidence>
<dbReference type="EMBL" id="FNCY01000014">
    <property type="protein sequence ID" value="SDI16465.1"/>
    <property type="molecule type" value="Genomic_DNA"/>
</dbReference>
<dbReference type="PANTHER" id="PTHR34597">
    <property type="entry name" value="SLR1661 PROTEIN"/>
    <property type="match status" value="1"/>
</dbReference>
<accession>A0A1G8IC02</accession>
<keyword evidence="4" id="KW-0732">Signal</keyword>
<dbReference type="STRING" id="83767.SAMN05660652_02947"/>
<dbReference type="InterPro" id="IPR013686">
    <property type="entry name" value="Polypept-transport_assoc_ShlB"/>
</dbReference>
<reference evidence="7 8" key="1">
    <citation type="submission" date="2016-10" db="EMBL/GenBank/DDBJ databases">
        <authorList>
            <person name="de Groot N.N."/>
        </authorList>
    </citation>
    <scope>NUCLEOTIDE SEQUENCE [LARGE SCALE GENOMIC DNA]</scope>
    <source>
        <strain evidence="7 8">DSM 5885</strain>
    </source>
</reference>
<evidence type="ECO:0000256" key="3">
    <source>
        <dbReference type="ARBA" id="ARBA00023237"/>
    </source>
</evidence>
<evidence type="ECO:0000259" key="6">
    <source>
        <dbReference type="Pfam" id="PF08479"/>
    </source>
</evidence>
<evidence type="ECO:0000256" key="1">
    <source>
        <dbReference type="ARBA" id="ARBA00022452"/>
    </source>
</evidence>
<proteinExistence type="predicted"/>
<keyword evidence="1" id="KW-0472">Membrane</keyword>
<feature type="domain" description="Haemolysin activator HlyB C-terminal" evidence="5">
    <location>
        <begin position="170"/>
        <end position="495"/>
    </location>
</feature>
<name>A0A1G8IC02_9RHOO</name>
<dbReference type="PANTHER" id="PTHR34597:SF6">
    <property type="entry name" value="BLR6126 PROTEIN"/>
    <property type="match status" value="1"/>
</dbReference>
<protein>
    <submittedName>
        <fullName evidence="7">Hemolysin activation/secretion protein</fullName>
    </submittedName>
</protein>
<evidence type="ECO:0000256" key="4">
    <source>
        <dbReference type="SAM" id="SignalP"/>
    </source>
</evidence>
<evidence type="ECO:0000256" key="2">
    <source>
        <dbReference type="ARBA" id="ARBA00022692"/>
    </source>
</evidence>
<keyword evidence="2" id="KW-0812">Transmembrane</keyword>
<sequence>MTIKRILLSVLVALCCAGAHAEEDEPAFEIRGYVVEGNTLLPRDQVEAVLLAYTGPEASFSTIQEAITALEAFYAKSGYGAVKAFLPEQDVDQGLIRLQVVEAKIGSIIISGNTYFSDENIRRSVPGLREGETPNMLRIDDQLRLANENGGKNTGLVFRRNQNEGEVDAMLNVADDSPLRLSVSMDNTGIASSDGKYATGRFRTGVVLQHSNLFDRDHALSLQYLTSPDHFDKVTILGLGYRIPLYAYGDDVTFAYAYSNVNSGKLATAAGTFGISGSGQLFMARYNQSLPKWGGWSQKLSYGIDYKAYSSRIMAEGSSDSLVPDATVHPVSLTYFGSGTLAGRDVDLSVSAVQNIPGGADGTTADFNKTGARQGATAGYHLWRYTANGIQPLPGDWRLRGALQGQMTDKALISGEQFGAGGMDSVRGFNERSVVNDYGQRVTVELQTPDLGASLASAAKMRLLAFYDTAWLRRRQALASEVSALQIASHGVGVRAVYAKNLSLRLDFAVVDKGRDAREEGSKMIHASITAYF</sequence>
<evidence type="ECO:0000313" key="7">
    <source>
        <dbReference type="EMBL" id="SDI16465.1"/>
    </source>
</evidence>
<dbReference type="GO" id="GO:0098046">
    <property type="term" value="C:type V protein secretion system complex"/>
    <property type="evidence" value="ECO:0007669"/>
    <property type="project" value="TreeGrafter"/>
</dbReference>
<feature type="domain" description="Polypeptide-transport-associated ShlB-type" evidence="6">
    <location>
        <begin position="28"/>
        <end position="102"/>
    </location>
</feature>
<dbReference type="RefSeq" id="WP_176785918.1">
    <property type="nucleotide sequence ID" value="NZ_FNCY01000014.1"/>
</dbReference>
<dbReference type="Gene3D" id="3.10.20.310">
    <property type="entry name" value="membrane protein fhac"/>
    <property type="match status" value="1"/>
</dbReference>
<feature type="chain" id="PRO_5011770096" evidence="4">
    <location>
        <begin position="22"/>
        <end position="533"/>
    </location>
</feature>
<dbReference type="InterPro" id="IPR005565">
    <property type="entry name" value="Hemolysn_activator_HlyB_C"/>
</dbReference>
<dbReference type="InterPro" id="IPR051544">
    <property type="entry name" value="TPS_OM_transporter"/>
</dbReference>
<feature type="signal peptide" evidence="4">
    <location>
        <begin position="1"/>
        <end position="21"/>
    </location>
</feature>
<keyword evidence="3" id="KW-0998">Cell outer membrane</keyword>
<gene>
    <name evidence="7" type="ORF">SAMN05660652_02947</name>
</gene>
<organism evidence="7 8">
    <name type="scientific">Propionivibrio dicarboxylicus</name>
    <dbReference type="NCBI Taxonomy" id="83767"/>
    <lineage>
        <taxon>Bacteria</taxon>
        <taxon>Pseudomonadati</taxon>
        <taxon>Pseudomonadota</taxon>
        <taxon>Betaproteobacteria</taxon>
        <taxon>Rhodocyclales</taxon>
        <taxon>Rhodocyclaceae</taxon>
        <taxon>Propionivibrio</taxon>
    </lineage>
</organism>
<dbReference type="AlphaFoldDB" id="A0A1G8IC02"/>
<dbReference type="Pfam" id="PF03865">
    <property type="entry name" value="ShlB"/>
    <property type="match status" value="1"/>
</dbReference>
<evidence type="ECO:0000259" key="5">
    <source>
        <dbReference type="Pfam" id="PF03865"/>
    </source>
</evidence>
<dbReference type="Pfam" id="PF08479">
    <property type="entry name" value="POTRA_2"/>
    <property type="match status" value="1"/>
</dbReference>
<keyword evidence="8" id="KW-1185">Reference proteome</keyword>
<keyword evidence="1" id="KW-1134">Transmembrane beta strand</keyword>
<dbReference type="Proteomes" id="UP000198607">
    <property type="component" value="Unassembled WGS sequence"/>
</dbReference>